<feature type="chain" id="PRO_5009285660" description="Peptidase M1 membrane alanine aminopeptidase domain-containing protein" evidence="1">
    <location>
        <begin position="17"/>
        <end position="747"/>
    </location>
</feature>
<dbReference type="RefSeq" id="WP_103998850.1">
    <property type="nucleotide sequence ID" value="NZ_FNVP01000002.1"/>
</dbReference>
<keyword evidence="4" id="KW-1185">Reference proteome</keyword>
<evidence type="ECO:0000256" key="1">
    <source>
        <dbReference type="SAM" id="SignalP"/>
    </source>
</evidence>
<dbReference type="GO" id="GO:0008270">
    <property type="term" value="F:zinc ion binding"/>
    <property type="evidence" value="ECO:0007669"/>
    <property type="project" value="InterPro"/>
</dbReference>
<feature type="domain" description="Peptidase M1 membrane alanine aminopeptidase" evidence="2">
    <location>
        <begin position="412"/>
        <end position="570"/>
    </location>
</feature>
<name>A0A1H5U284_9FLAO</name>
<dbReference type="PANTHER" id="PTHR11533:SF174">
    <property type="entry name" value="PUROMYCIN-SENSITIVE AMINOPEPTIDASE-RELATED"/>
    <property type="match status" value="1"/>
</dbReference>
<sequence>MKKISLLLFLPAILLAQEKATTVTPKQSGKYDTNKFSQMYDLLATPNMFRTASGAPGPAYYQQQADYKIDVELDDKNAKLSGSETVTYYNNSPDNLEYLWVQLDQNQAAKNSQSPLAEGEKIEQVLPAEKFANKYLKQGTDRGFKIEYVKDAKGNPLSYVINQTMMRINLVTPLKPGEKFIFSTKWWYNINDYIQDGGRSGYEPFEKEGNKLYVIAQFYPRMAVYNDVEGWQNMQFWGGGEFALPFGNFDVNVTVPADHVMDATGELMNRSEVFTPAQVKRYELAQKSFDKPVVIVTQAEAEVNEKGFSDKKKTWKFSAKNVRDFGIATSRKFIYDAMAVQLSNKVVMAESVYPKEANPLWGETSTRTVAHTLKSYSSHTFDYPYPKAVSVSAEDQGMEYPMICWNYGRPDENGVTSERTKNGMIGVVIHEVGHNFFPMIVNSDERQWTWMDEGLNSFMQYMAEQELGTNFPSNRGIPSKIVPYMSGDQKILEPIMSNSENIIQFGNNAYGKPAAGLNILRETIMGRELFDHAFKIYANRWKFKHPTPEDFFRTMEDASAVDLDWFFRGWFYSTDFVDIGINEVKQYYVTETATAELKDVKVRKGRFGLDKGPFVYLVSDKSAELNLASKKPLKVEEVKLLSEYVNQKFSAEEKANLKVPKYFYEVEFNKPGGMLMPIIVEMTYDDDTKEVFKYPAQIWRKNNDTAKKVYATEKAIKKIQIDPKLETADIDVTNNTWPKVETKTKFD</sequence>
<dbReference type="EMBL" id="FNVP01000002">
    <property type="protein sequence ID" value="SEF69156.1"/>
    <property type="molecule type" value="Genomic_DNA"/>
</dbReference>
<dbReference type="Gene3D" id="1.10.390.10">
    <property type="entry name" value="Neutral Protease Domain 2"/>
    <property type="match status" value="1"/>
</dbReference>
<keyword evidence="1" id="KW-0732">Signal</keyword>
<dbReference type="Pfam" id="PF01433">
    <property type="entry name" value="Peptidase_M1"/>
    <property type="match status" value="1"/>
</dbReference>
<dbReference type="GO" id="GO:0042277">
    <property type="term" value="F:peptide binding"/>
    <property type="evidence" value="ECO:0007669"/>
    <property type="project" value="TreeGrafter"/>
</dbReference>
<accession>A0A1H5U284</accession>
<dbReference type="GO" id="GO:0070006">
    <property type="term" value="F:metalloaminopeptidase activity"/>
    <property type="evidence" value="ECO:0007669"/>
    <property type="project" value="TreeGrafter"/>
</dbReference>
<dbReference type="InterPro" id="IPR050344">
    <property type="entry name" value="Peptidase_M1_aminopeptidases"/>
</dbReference>
<evidence type="ECO:0000259" key="2">
    <source>
        <dbReference type="Pfam" id="PF01433"/>
    </source>
</evidence>
<organism evidence="3 4">
    <name type="scientific">Flavobacterium urumqiense</name>
    <dbReference type="NCBI Taxonomy" id="935224"/>
    <lineage>
        <taxon>Bacteria</taxon>
        <taxon>Pseudomonadati</taxon>
        <taxon>Bacteroidota</taxon>
        <taxon>Flavobacteriia</taxon>
        <taxon>Flavobacteriales</taxon>
        <taxon>Flavobacteriaceae</taxon>
        <taxon>Flavobacterium</taxon>
    </lineage>
</organism>
<dbReference type="PANTHER" id="PTHR11533">
    <property type="entry name" value="PROTEASE M1 ZINC METALLOPROTEASE"/>
    <property type="match status" value="1"/>
</dbReference>
<dbReference type="OrthoDB" id="9814383at2"/>
<dbReference type="InterPro" id="IPR014782">
    <property type="entry name" value="Peptidase_M1_dom"/>
</dbReference>
<gene>
    <name evidence="3" type="ORF">SAMN04488130_10270</name>
</gene>
<evidence type="ECO:0000313" key="4">
    <source>
        <dbReference type="Proteomes" id="UP000236737"/>
    </source>
</evidence>
<dbReference type="GO" id="GO:0043171">
    <property type="term" value="P:peptide catabolic process"/>
    <property type="evidence" value="ECO:0007669"/>
    <property type="project" value="TreeGrafter"/>
</dbReference>
<dbReference type="SUPFAM" id="SSF55486">
    <property type="entry name" value="Metalloproteases ('zincins'), catalytic domain"/>
    <property type="match status" value="1"/>
</dbReference>
<feature type="signal peptide" evidence="1">
    <location>
        <begin position="1"/>
        <end position="16"/>
    </location>
</feature>
<dbReference type="GO" id="GO:0005737">
    <property type="term" value="C:cytoplasm"/>
    <property type="evidence" value="ECO:0007669"/>
    <property type="project" value="TreeGrafter"/>
</dbReference>
<evidence type="ECO:0000313" key="3">
    <source>
        <dbReference type="EMBL" id="SEF69156.1"/>
    </source>
</evidence>
<dbReference type="CDD" id="cd09604">
    <property type="entry name" value="M1_APN_like"/>
    <property type="match status" value="1"/>
</dbReference>
<dbReference type="GO" id="GO:0005615">
    <property type="term" value="C:extracellular space"/>
    <property type="evidence" value="ECO:0007669"/>
    <property type="project" value="TreeGrafter"/>
</dbReference>
<dbReference type="Proteomes" id="UP000236737">
    <property type="component" value="Unassembled WGS sequence"/>
</dbReference>
<reference evidence="4" key="1">
    <citation type="submission" date="2016-10" db="EMBL/GenBank/DDBJ databases">
        <authorList>
            <person name="Varghese N."/>
            <person name="Submissions S."/>
        </authorList>
    </citation>
    <scope>NUCLEOTIDE SEQUENCE [LARGE SCALE GENOMIC DNA]</scope>
    <source>
        <strain evidence="4">CGMCC 1.9230</strain>
    </source>
</reference>
<protein>
    <recommendedName>
        <fullName evidence="2">Peptidase M1 membrane alanine aminopeptidase domain-containing protein</fullName>
    </recommendedName>
</protein>
<dbReference type="GO" id="GO:0016020">
    <property type="term" value="C:membrane"/>
    <property type="evidence" value="ECO:0007669"/>
    <property type="project" value="TreeGrafter"/>
</dbReference>
<dbReference type="InterPro" id="IPR027268">
    <property type="entry name" value="Peptidase_M4/M1_CTD_sf"/>
</dbReference>
<proteinExistence type="predicted"/>
<dbReference type="AlphaFoldDB" id="A0A1H5U284"/>